<feature type="domain" description="Helicase C-terminal" evidence="9">
    <location>
        <begin position="837"/>
        <end position="976"/>
    </location>
</feature>
<feature type="compositionally biased region" description="Low complexity" evidence="6">
    <location>
        <begin position="1045"/>
        <end position="1059"/>
    </location>
</feature>
<dbReference type="CDD" id="cd18793">
    <property type="entry name" value="SF2_C_SNF"/>
    <property type="match status" value="1"/>
</dbReference>
<comment type="caution">
    <text evidence="10">The sequence shown here is derived from an EMBL/GenBank/DDBJ whole genome shotgun (WGS) entry which is preliminary data.</text>
</comment>
<dbReference type="InterPro" id="IPR027417">
    <property type="entry name" value="P-loop_NTPase"/>
</dbReference>
<feature type="compositionally biased region" description="Low complexity" evidence="6">
    <location>
        <begin position="1081"/>
        <end position="1093"/>
    </location>
</feature>
<dbReference type="AlphaFoldDB" id="A0A6A3I1Z8"/>
<name>A0A6A3I1Z8_9STRA</name>
<dbReference type="PROSITE" id="PS50089">
    <property type="entry name" value="ZF_RING_2"/>
    <property type="match status" value="1"/>
</dbReference>
<keyword evidence="5" id="KW-0863">Zinc-finger</keyword>
<dbReference type="PANTHER" id="PTHR45626">
    <property type="entry name" value="TRANSCRIPTION TERMINATION FACTOR 2-RELATED"/>
    <property type="match status" value="1"/>
</dbReference>
<dbReference type="GO" id="GO:0005524">
    <property type="term" value="F:ATP binding"/>
    <property type="evidence" value="ECO:0007669"/>
    <property type="project" value="UniProtKB-KW"/>
</dbReference>
<gene>
    <name evidence="10" type="ORF">PR001_g25307</name>
</gene>
<evidence type="ECO:0000259" key="9">
    <source>
        <dbReference type="PROSITE" id="PS51194"/>
    </source>
</evidence>
<dbReference type="Pfam" id="PF00176">
    <property type="entry name" value="SNF2-rel_dom"/>
    <property type="match status" value="1"/>
</dbReference>
<dbReference type="Gene3D" id="3.40.50.300">
    <property type="entry name" value="P-loop containing nucleotide triphosphate hydrolases"/>
    <property type="match status" value="1"/>
</dbReference>
<evidence type="ECO:0008006" key="12">
    <source>
        <dbReference type="Google" id="ProtNLM"/>
    </source>
</evidence>
<evidence type="ECO:0000256" key="3">
    <source>
        <dbReference type="ARBA" id="ARBA00022806"/>
    </source>
</evidence>
<dbReference type="PROSITE" id="PS51194">
    <property type="entry name" value="HELICASE_CTER"/>
    <property type="match status" value="1"/>
</dbReference>
<dbReference type="SUPFAM" id="SSF52540">
    <property type="entry name" value="P-loop containing nucleoside triphosphate hydrolases"/>
    <property type="match status" value="2"/>
</dbReference>
<dbReference type="GO" id="GO:0005634">
    <property type="term" value="C:nucleus"/>
    <property type="evidence" value="ECO:0007669"/>
    <property type="project" value="TreeGrafter"/>
</dbReference>
<dbReference type="SUPFAM" id="SSF81383">
    <property type="entry name" value="F-box domain"/>
    <property type="match status" value="1"/>
</dbReference>
<evidence type="ECO:0000256" key="4">
    <source>
        <dbReference type="ARBA" id="ARBA00022840"/>
    </source>
</evidence>
<dbReference type="InterPro" id="IPR013083">
    <property type="entry name" value="Znf_RING/FYVE/PHD"/>
</dbReference>
<dbReference type="GO" id="GO:0008094">
    <property type="term" value="F:ATP-dependent activity, acting on DNA"/>
    <property type="evidence" value="ECO:0007669"/>
    <property type="project" value="TreeGrafter"/>
</dbReference>
<evidence type="ECO:0000313" key="11">
    <source>
        <dbReference type="Proteomes" id="UP000429607"/>
    </source>
</evidence>
<evidence type="ECO:0000256" key="6">
    <source>
        <dbReference type="SAM" id="MobiDB-lite"/>
    </source>
</evidence>
<evidence type="ECO:0000256" key="5">
    <source>
        <dbReference type="PROSITE-ProRule" id="PRU00175"/>
    </source>
</evidence>
<dbReference type="CDD" id="cd16449">
    <property type="entry name" value="RING-HC"/>
    <property type="match status" value="1"/>
</dbReference>
<dbReference type="GO" id="GO:0008270">
    <property type="term" value="F:zinc ion binding"/>
    <property type="evidence" value="ECO:0007669"/>
    <property type="project" value="UniProtKB-KW"/>
</dbReference>
<dbReference type="EMBL" id="QXFV01003431">
    <property type="protein sequence ID" value="KAE8976826.1"/>
    <property type="molecule type" value="Genomic_DNA"/>
</dbReference>
<dbReference type="InterPro" id="IPR001650">
    <property type="entry name" value="Helicase_C-like"/>
</dbReference>
<dbReference type="Pfam" id="PF00271">
    <property type="entry name" value="Helicase_C"/>
    <property type="match status" value="1"/>
</dbReference>
<feature type="region of interest" description="Disordered" evidence="6">
    <location>
        <begin position="1129"/>
        <end position="1168"/>
    </location>
</feature>
<accession>A0A6A3I1Z8</accession>
<feature type="compositionally biased region" description="Acidic residues" evidence="6">
    <location>
        <begin position="1060"/>
        <end position="1080"/>
    </location>
</feature>
<dbReference type="InterPro" id="IPR001841">
    <property type="entry name" value="Znf_RING"/>
</dbReference>
<feature type="region of interest" description="Disordered" evidence="6">
    <location>
        <begin position="986"/>
        <end position="1113"/>
    </location>
</feature>
<dbReference type="SUPFAM" id="SSF57850">
    <property type="entry name" value="RING/U-box"/>
    <property type="match status" value="1"/>
</dbReference>
<dbReference type="GO" id="GO:0006281">
    <property type="term" value="P:DNA repair"/>
    <property type="evidence" value="ECO:0007669"/>
    <property type="project" value="TreeGrafter"/>
</dbReference>
<feature type="region of interest" description="Disordered" evidence="6">
    <location>
        <begin position="746"/>
        <end position="799"/>
    </location>
</feature>
<dbReference type="Gene3D" id="3.40.50.10810">
    <property type="entry name" value="Tandem AAA-ATPase domain"/>
    <property type="match status" value="1"/>
</dbReference>
<feature type="compositionally biased region" description="Acidic residues" evidence="6">
    <location>
        <begin position="1102"/>
        <end position="1113"/>
    </location>
</feature>
<evidence type="ECO:0000259" key="7">
    <source>
        <dbReference type="PROSITE" id="PS50089"/>
    </source>
</evidence>
<evidence type="ECO:0000259" key="8">
    <source>
        <dbReference type="PROSITE" id="PS51192"/>
    </source>
</evidence>
<evidence type="ECO:0000256" key="2">
    <source>
        <dbReference type="ARBA" id="ARBA00022801"/>
    </source>
</evidence>
<proteinExistence type="predicted"/>
<keyword evidence="2" id="KW-0378">Hydrolase</keyword>
<dbReference type="InterPro" id="IPR000330">
    <property type="entry name" value="SNF2_N"/>
</dbReference>
<keyword evidence="5" id="KW-0479">Metal-binding</keyword>
<reference evidence="10 11" key="1">
    <citation type="submission" date="2018-09" db="EMBL/GenBank/DDBJ databases">
        <title>Genomic investigation of the strawberry pathogen Phytophthora fragariae indicates pathogenicity is determined by transcriptional variation in three key races.</title>
        <authorList>
            <person name="Adams T.M."/>
            <person name="Armitage A.D."/>
            <person name="Sobczyk M.K."/>
            <person name="Bates H.J."/>
            <person name="Dunwell J.M."/>
            <person name="Nellist C.F."/>
            <person name="Harrison R.J."/>
        </authorList>
    </citation>
    <scope>NUCLEOTIDE SEQUENCE [LARGE SCALE GENOMIC DNA]</scope>
    <source>
        <strain evidence="10 11">SCRP249</strain>
    </source>
</reference>
<feature type="compositionally biased region" description="Polar residues" evidence="6">
    <location>
        <begin position="771"/>
        <end position="792"/>
    </location>
</feature>
<dbReference type="PANTHER" id="PTHR45626:SF14">
    <property type="entry name" value="ATP-DEPENDENT DNA HELICASE (EUROFUNG)"/>
    <property type="match status" value="1"/>
</dbReference>
<dbReference type="InterPro" id="IPR036047">
    <property type="entry name" value="F-box-like_dom_sf"/>
</dbReference>
<dbReference type="Gene3D" id="3.30.40.10">
    <property type="entry name" value="Zinc/RING finger domain, C3HC4 (zinc finger)"/>
    <property type="match status" value="1"/>
</dbReference>
<evidence type="ECO:0000256" key="1">
    <source>
        <dbReference type="ARBA" id="ARBA00022741"/>
    </source>
</evidence>
<dbReference type="PROSITE" id="PS51192">
    <property type="entry name" value="HELICASE_ATP_BIND_1"/>
    <property type="match status" value="1"/>
</dbReference>
<evidence type="ECO:0000313" key="10">
    <source>
        <dbReference type="EMBL" id="KAE8976826.1"/>
    </source>
</evidence>
<protein>
    <recommendedName>
        <fullName evidence="12">F-box protein</fullName>
    </recommendedName>
</protein>
<sequence length="1168" mass="130039">MAAVEKRRLVLLVPVYADVCSTSRSTPVELQRTADDWLKLVFSTHEGPVEKEAVCVNSHEGCRCDYVRLLRSLMVLTERQIVKVKGTYAITIIDNNPVATLELKVKVCHAANIGESLGDFELVLSHLQSDALAIARRSEKSRIEAQKSEFLDATCSSCHVVGCRLHLWQADATLGPKKKLHLPDVFQSLMAHMEAEQSEIRDDVVFRPDSTNANVAITDLPRNALHLVICLMEAQELAAVSGVCSLFRHLAYEVVPGLNLVLYEHQRKGLKWMLYRETPSLTSCVTSHPYLFPRRPGRKSSVAIDLLDMKVVQEVDTTTRDLCGGLFCDEPGLGKTITVLALILRTKGQATKNARLRAEMAQEDTIDTGIRSLRSRDRTVPAEDLVGSGASLIVVPDPLVEHWKYQIEAHVESGALRTFIDETNEDLPGNSELAAYDVVVTSFSRLAREWKLHRPASALKKRMPERYGFEGPKRYSDGTIRGEVSSLLTVRWVRVIVDEGHKLGGQTPTNLMLMARILSAERRWVMTGTPTPNTLQSADLRFMHGLLVFLRNKPYGQPDAQSIREILPEPVRHTVYIDPTPSEYAQYNVVAAAVRANLVITNMDPDVPGKLHPDSLLNPINRKEALRVVANLRFACCGGVNSEVVLPDKARLETINMLSDLDVHGDNIGTVMEYLRKVIQPGMMTKCGSCKRRLQLLMVLPCGHLCCADCLEDRVNRIGPSCFLCNEVFDPEVFQELQPGFEFREVDDANDKKSSGRARNQQQGGRGFQRPASSGRTQNNSRPQQLTETQRSAGAVPRPNRHYWTVDASKIFYAATRVGELRKELARRSALHGVGDHRRTRYVKVIIFSQFTEMIWRTKLAFEQQKIPTANFITRVAPKTRMRALKRFREDPSLNVLLLSEMGSHGLDLSFVTHVFLMEEIWDKSLEQQVVSRAHRMGAEQAVVVEQLWMRGSVESEMAKVNELNEGDYAAPTRVVHDLGPPVRTLKRKRSSGAALLNVAGKKKRKRNRSGEAAKSETVEPRPPAAISTTKQTNSSPEVIVIDGSSSSEPEESPANVSESESDSDNDNDNDNDNDSDSDSDISMASRSSSCSADNEDHFGSDDSDSDSAESDVEDKVLFSQLIHVAQRHFARHREASDKRAAATSSTPPPVEVLASAPVLDDEETETE</sequence>
<dbReference type="GO" id="GO:0004386">
    <property type="term" value="F:helicase activity"/>
    <property type="evidence" value="ECO:0007669"/>
    <property type="project" value="UniProtKB-KW"/>
</dbReference>
<dbReference type="InterPro" id="IPR050628">
    <property type="entry name" value="SNF2_RAD54_helicase_TF"/>
</dbReference>
<feature type="domain" description="RING-type" evidence="7">
    <location>
        <begin position="687"/>
        <end position="726"/>
    </location>
</feature>
<keyword evidence="1" id="KW-0547">Nucleotide-binding</keyword>
<keyword evidence="5" id="KW-0862">Zinc</keyword>
<feature type="compositionally biased region" description="Polar residues" evidence="6">
    <location>
        <begin position="1027"/>
        <end position="1037"/>
    </location>
</feature>
<dbReference type="Proteomes" id="UP000429607">
    <property type="component" value="Unassembled WGS sequence"/>
</dbReference>
<dbReference type="GO" id="GO:0016787">
    <property type="term" value="F:hydrolase activity"/>
    <property type="evidence" value="ECO:0007669"/>
    <property type="project" value="UniProtKB-KW"/>
</dbReference>
<dbReference type="SMART" id="SM00490">
    <property type="entry name" value="HELICc"/>
    <property type="match status" value="1"/>
</dbReference>
<keyword evidence="3" id="KW-0347">Helicase</keyword>
<keyword evidence="4" id="KW-0067">ATP-binding</keyword>
<dbReference type="CDD" id="cd18008">
    <property type="entry name" value="DEXDc_SHPRH-like"/>
    <property type="match status" value="1"/>
</dbReference>
<dbReference type="InterPro" id="IPR038718">
    <property type="entry name" value="SNF2-like_sf"/>
</dbReference>
<feature type="compositionally biased region" description="Basic and acidic residues" evidence="6">
    <location>
        <begin position="1009"/>
        <end position="1020"/>
    </location>
</feature>
<dbReference type="SMART" id="SM00487">
    <property type="entry name" value="DEXDc"/>
    <property type="match status" value="1"/>
</dbReference>
<organism evidence="10 11">
    <name type="scientific">Phytophthora rubi</name>
    <dbReference type="NCBI Taxonomy" id="129364"/>
    <lineage>
        <taxon>Eukaryota</taxon>
        <taxon>Sar</taxon>
        <taxon>Stramenopiles</taxon>
        <taxon>Oomycota</taxon>
        <taxon>Peronosporomycetes</taxon>
        <taxon>Peronosporales</taxon>
        <taxon>Peronosporaceae</taxon>
        <taxon>Phytophthora</taxon>
    </lineage>
</organism>
<dbReference type="InterPro" id="IPR014001">
    <property type="entry name" value="Helicase_ATP-bd"/>
</dbReference>
<dbReference type="InterPro" id="IPR049730">
    <property type="entry name" value="SNF2/RAD54-like_C"/>
</dbReference>
<feature type="domain" description="Helicase ATP-binding" evidence="8">
    <location>
        <begin position="316"/>
        <end position="548"/>
    </location>
</feature>